<dbReference type="InterPro" id="IPR001509">
    <property type="entry name" value="Epimerase_deHydtase"/>
</dbReference>
<dbReference type="PANTHER" id="PTHR43245">
    <property type="entry name" value="BIFUNCTIONAL POLYMYXIN RESISTANCE PROTEIN ARNA"/>
    <property type="match status" value="1"/>
</dbReference>
<protein>
    <submittedName>
        <fullName evidence="2">NAD(P)-dependent oxidoreductase</fullName>
    </submittedName>
</protein>
<dbReference type="EMBL" id="QWDE01000002">
    <property type="protein sequence ID" value="RFZ82831.1"/>
    <property type="molecule type" value="Genomic_DNA"/>
</dbReference>
<reference evidence="2 3" key="1">
    <citation type="submission" date="2018-08" db="EMBL/GenBank/DDBJ databases">
        <title>Mucilaginibacter terrae sp. nov., isolated from manganese diggings.</title>
        <authorList>
            <person name="Huang Y."/>
            <person name="Zhou Z."/>
        </authorList>
    </citation>
    <scope>NUCLEOTIDE SEQUENCE [LARGE SCALE GENOMIC DNA]</scope>
    <source>
        <strain evidence="2 3">ZH6</strain>
    </source>
</reference>
<dbReference type="PANTHER" id="PTHR43245:SF54">
    <property type="entry name" value="BLL0593 PROTEIN"/>
    <property type="match status" value="1"/>
</dbReference>
<sequence>MKVLVTGSAGKLGKAVMQKLAATNIEAVGADIVPGPSTNLLLDITHKDQVLAACADVDAIIHTAAIHGRHYDLNYPREAFIDTNIYGTLNLLNASVKCGVKQFLYISTTSIYGSAMENPDQAVWVDEELPVQPRDIYDITKQAAEQLCKDFFYKEGLQTSVYRVGRFLPEPANLEANHRLYRGLDERDGAEALYLALQQQFNNFEIFNIASSSPFSKDDVKALKNNPVESILKLYPKAANIYKERGWLFPESVDRVYVTDKARKMLGYSPKYTFDYLLERAAFLRG</sequence>
<gene>
    <name evidence="2" type="ORF">DYU05_11750</name>
</gene>
<name>A0A3E2NPF1_9SPHI</name>
<dbReference type="RefSeq" id="WP_117383239.1">
    <property type="nucleotide sequence ID" value="NZ_QWDE01000002.1"/>
</dbReference>
<accession>A0A3E2NPF1</accession>
<organism evidence="2 3">
    <name type="scientific">Mucilaginibacter terrenus</name>
    <dbReference type="NCBI Taxonomy" id="2482727"/>
    <lineage>
        <taxon>Bacteria</taxon>
        <taxon>Pseudomonadati</taxon>
        <taxon>Bacteroidota</taxon>
        <taxon>Sphingobacteriia</taxon>
        <taxon>Sphingobacteriales</taxon>
        <taxon>Sphingobacteriaceae</taxon>
        <taxon>Mucilaginibacter</taxon>
    </lineage>
</organism>
<evidence type="ECO:0000259" key="1">
    <source>
        <dbReference type="Pfam" id="PF01370"/>
    </source>
</evidence>
<keyword evidence="3" id="KW-1185">Reference proteome</keyword>
<dbReference type="Gene3D" id="3.90.25.10">
    <property type="entry name" value="UDP-galactose 4-epimerase, domain 1"/>
    <property type="match status" value="1"/>
</dbReference>
<proteinExistence type="predicted"/>
<dbReference type="SUPFAM" id="SSF51735">
    <property type="entry name" value="NAD(P)-binding Rossmann-fold domains"/>
    <property type="match status" value="1"/>
</dbReference>
<dbReference type="InterPro" id="IPR050177">
    <property type="entry name" value="Lipid_A_modif_metabolic_enz"/>
</dbReference>
<evidence type="ECO:0000313" key="3">
    <source>
        <dbReference type="Proteomes" id="UP000260823"/>
    </source>
</evidence>
<dbReference type="AlphaFoldDB" id="A0A3E2NPF1"/>
<feature type="domain" description="NAD-dependent epimerase/dehydratase" evidence="1">
    <location>
        <begin position="3"/>
        <end position="164"/>
    </location>
</feature>
<dbReference type="OrthoDB" id="9801056at2"/>
<evidence type="ECO:0000313" key="2">
    <source>
        <dbReference type="EMBL" id="RFZ82831.1"/>
    </source>
</evidence>
<dbReference type="InterPro" id="IPR036291">
    <property type="entry name" value="NAD(P)-bd_dom_sf"/>
</dbReference>
<dbReference type="Pfam" id="PF01370">
    <property type="entry name" value="Epimerase"/>
    <property type="match status" value="1"/>
</dbReference>
<dbReference type="Gene3D" id="3.40.50.720">
    <property type="entry name" value="NAD(P)-binding Rossmann-like Domain"/>
    <property type="match status" value="2"/>
</dbReference>
<comment type="caution">
    <text evidence="2">The sequence shown here is derived from an EMBL/GenBank/DDBJ whole genome shotgun (WGS) entry which is preliminary data.</text>
</comment>
<dbReference type="Proteomes" id="UP000260823">
    <property type="component" value="Unassembled WGS sequence"/>
</dbReference>
<dbReference type="CDD" id="cd08946">
    <property type="entry name" value="SDR_e"/>
    <property type="match status" value="1"/>
</dbReference>